<evidence type="ECO:0000313" key="1">
    <source>
        <dbReference type="EMBL" id="NIJ45527.1"/>
    </source>
</evidence>
<keyword evidence="2" id="KW-1185">Reference proteome</keyword>
<organism evidence="1 2">
    <name type="scientific">Wenyingzhuangia heitensis</name>
    <dbReference type="NCBI Taxonomy" id="1487859"/>
    <lineage>
        <taxon>Bacteria</taxon>
        <taxon>Pseudomonadati</taxon>
        <taxon>Bacteroidota</taxon>
        <taxon>Flavobacteriia</taxon>
        <taxon>Flavobacteriales</taxon>
        <taxon>Flavobacteriaceae</taxon>
        <taxon>Wenyingzhuangia</taxon>
    </lineage>
</organism>
<dbReference type="Proteomes" id="UP000745859">
    <property type="component" value="Unassembled WGS sequence"/>
</dbReference>
<dbReference type="NCBIfam" id="NF035938">
    <property type="entry name" value="EboA_domain"/>
    <property type="match status" value="1"/>
</dbReference>
<sequence length="264" mass="30682">MISRKEQVQFISTIQSQFSSKEFEWIAVKINQTALVENSKKFNIFFSLVSRFISDKVCEWNSDQKEALENIYPGFTLSNWNKQELARVQLMMSLPISVNKSIILSFFETAEIKEQVALYKGLYLLENAQEFTHQYTEGIRTNIADVFDAIAFGNPFAKAYLSEAEWNQLILKCFFMDRNISKVQGLDDGKNKDLATMLQEFVKERWAAGRQIPIEAWRMIEGYLREDVKELILKRTSTGVEKEILDTLIANKPLSPNYWNNNDK</sequence>
<protein>
    <submittedName>
        <fullName evidence="1">Uncharacterized protein</fullName>
    </submittedName>
</protein>
<dbReference type="EMBL" id="JAASQL010000002">
    <property type="protein sequence ID" value="NIJ45527.1"/>
    <property type="molecule type" value="Genomic_DNA"/>
</dbReference>
<dbReference type="RefSeq" id="WP_167187737.1">
    <property type="nucleotide sequence ID" value="NZ_JAASQL010000002.1"/>
</dbReference>
<comment type="caution">
    <text evidence="1">The sequence shown here is derived from an EMBL/GenBank/DDBJ whole genome shotgun (WGS) entry which is preliminary data.</text>
</comment>
<dbReference type="InterPro" id="IPR047715">
    <property type="entry name" value="EboA_dom"/>
</dbReference>
<reference evidence="1 2" key="1">
    <citation type="submission" date="2020-03" db="EMBL/GenBank/DDBJ databases">
        <title>Genomic Encyclopedia of Type Strains, Phase IV (KMG-IV): sequencing the most valuable type-strain genomes for metagenomic binning, comparative biology and taxonomic classification.</title>
        <authorList>
            <person name="Goeker M."/>
        </authorList>
    </citation>
    <scope>NUCLEOTIDE SEQUENCE [LARGE SCALE GENOMIC DNA]</scope>
    <source>
        <strain evidence="1 2">DSM 101599</strain>
    </source>
</reference>
<gene>
    <name evidence="1" type="ORF">FHR24_001995</name>
</gene>
<evidence type="ECO:0000313" key="2">
    <source>
        <dbReference type="Proteomes" id="UP000745859"/>
    </source>
</evidence>
<proteinExistence type="predicted"/>
<accession>A0ABX0UES1</accession>
<name>A0ABX0UES1_9FLAO</name>